<dbReference type="KEGG" id="dau:Daud_1395"/>
<dbReference type="Proteomes" id="UP000008544">
    <property type="component" value="Chromosome"/>
</dbReference>
<dbReference type="AlphaFoldDB" id="B1I4A5"/>
<reference evidence="2" key="1">
    <citation type="submission" date="2007-10" db="EMBL/GenBank/DDBJ databases">
        <title>Complete sequence of chromosome of Desulforudis audaxviator MP104C.</title>
        <authorList>
            <person name="Copeland A."/>
            <person name="Lucas S."/>
            <person name="Lapidus A."/>
            <person name="Barry K."/>
            <person name="Glavina del Rio T."/>
            <person name="Dalin E."/>
            <person name="Tice H."/>
            <person name="Bruce D."/>
            <person name="Pitluck S."/>
            <person name="Lowry S.R."/>
            <person name="Larimer F."/>
            <person name="Land M.L."/>
            <person name="Hauser L."/>
            <person name="Kyrpides N."/>
            <person name="Ivanova N.N."/>
            <person name="Richardson P."/>
        </authorList>
    </citation>
    <scope>NUCLEOTIDE SEQUENCE [LARGE SCALE GENOMIC DNA]</scope>
    <source>
        <strain evidence="2">MP104C</strain>
    </source>
</reference>
<keyword evidence="2" id="KW-1185">Reference proteome</keyword>
<dbReference type="InterPro" id="IPR014997">
    <property type="entry name" value="DUF1847"/>
</dbReference>
<accession>B1I4A5</accession>
<evidence type="ECO:0000313" key="2">
    <source>
        <dbReference type="Proteomes" id="UP000008544"/>
    </source>
</evidence>
<sequence>MIRLKCAHCKQNPRNACDKTGFDCTGGKLELPEYALPENRPFHVLSSVFQCQFSNTLTRLEELIKFCEAMSYRKLGLAFCVGLAREAGDLATVLESRGFRVESVCCKVVGLKKDDFGLEKVDRDKCEILCNPVAQAKILNRAKTELNIELGLCVGHDILFHKYARAPVTVFAVKDRVLIHNPLGVFQASYLRRRFGLEE</sequence>
<organism evidence="1 2">
    <name type="scientific">Desulforudis audaxviator (strain MP104C)</name>
    <dbReference type="NCBI Taxonomy" id="477974"/>
    <lineage>
        <taxon>Bacteria</taxon>
        <taxon>Bacillati</taxon>
        <taxon>Bacillota</taxon>
        <taxon>Clostridia</taxon>
        <taxon>Thermoanaerobacterales</taxon>
        <taxon>Candidatus Desulforudaceae</taxon>
        <taxon>Candidatus Desulforudis</taxon>
    </lineage>
</organism>
<reference evidence="1 2" key="2">
    <citation type="journal article" date="2008" name="Science">
        <title>Environmental genomics reveals a single-species ecosystem deep within Earth.</title>
        <authorList>
            <person name="Chivian D."/>
            <person name="Brodie E.L."/>
            <person name="Alm E.J."/>
            <person name="Culley D.E."/>
            <person name="Dehal P.S."/>
            <person name="Desantis T.Z."/>
            <person name="Gihring T.M."/>
            <person name="Lapidus A."/>
            <person name="Lin L.H."/>
            <person name="Lowry S.R."/>
            <person name="Moser D.P."/>
            <person name="Richardson P.M."/>
            <person name="Southam G."/>
            <person name="Wanger G."/>
            <person name="Pratt L.M."/>
            <person name="Andersen G.L."/>
            <person name="Hazen T.C."/>
            <person name="Brockman F.J."/>
            <person name="Arkin A.P."/>
            <person name="Onstott T.C."/>
        </authorList>
    </citation>
    <scope>NUCLEOTIDE SEQUENCE [LARGE SCALE GENOMIC DNA]</scope>
    <source>
        <strain evidence="1 2">MP104C</strain>
    </source>
</reference>
<dbReference type="STRING" id="477974.Daud_1395"/>
<name>B1I4A5_DESAP</name>
<dbReference type="HOGENOM" id="CLU_091350_1_0_9"/>
<protein>
    <submittedName>
        <fullName evidence="1">Uncharacterized protein</fullName>
    </submittedName>
</protein>
<dbReference type="Pfam" id="PF08901">
    <property type="entry name" value="DUF1847"/>
    <property type="match status" value="1"/>
</dbReference>
<proteinExistence type="predicted"/>
<gene>
    <name evidence="1" type="ordered locus">Daud_1395</name>
</gene>
<dbReference type="RefSeq" id="WP_012302489.1">
    <property type="nucleotide sequence ID" value="NC_010424.1"/>
</dbReference>
<dbReference type="EMBL" id="CP000860">
    <property type="protein sequence ID" value="ACA59904.1"/>
    <property type="molecule type" value="Genomic_DNA"/>
</dbReference>
<dbReference type="eggNOG" id="COG4887">
    <property type="taxonomic scope" value="Bacteria"/>
</dbReference>
<evidence type="ECO:0000313" key="1">
    <source>
        <dbReference type="EMBL" id="ACA59904.1"/>
    </source>
</evidence>